<evidence type="ECO:0000256" key="2">
    <source>
        <dbReference type="ARBA" id="ARBA00022857"/>
    </source>
</evidence>
<dbReference type="PANTHER" id="PTHR44229">
    <property type="entry name" value="15-HYDROXYPROSTAGLANDIN DEHYDROGENASE [NAD(+)]"/>
    <property type="match status" value="1"/>
</dbReference>
<name>A0ABR0J0X7_9EURO</name>
<dbReference type="PROSITE" id="PS00061">
    <property type="entry name" value="ADH_SHORT"/>
    <property type="match status" value="1"/>
</dbReference>
<gene>
    <name evidence="5" type="ORF">LTR69_009696</name>
</gene>
<dbReference type="InterPro" id="IPR020904">
    <property type="entry name" value="Sc_DH/Rdtase_CS"/>
</dbReference>
<dbReference type="SUPFAM" id="SSF51735">
    <property type="entry name" value="NAD(P)-binding Rossmann-fold domains"/>
    <property type="match status" value="1"/>
</dbReference>
<evidence type="ECO:0000313" key="6">
    <source>
        <dbReference type="Proteomes" id="UP001345691"/>
    </source>
</evidence>
<dbReference type="Pfam" id="PF00106">
    <property type="entry name" value="adh_short"/>
    <property type="match status" value="1"/>
</dbReference>
<keyword evidence="3" id="KW-0560">Oxidoreductase</keyword>
<dbReference type="PRINTS" id="PR00081">
    <property type="entry name" value="GDHRDH"/>
</dbReference>
<dbReference type="InterPro" id="IPR002347">
    <property type="entry name" value="SDR_fam"/>
</dbReference>
<evidence type="ECO:0000256" key="1">
    <source>
        <dbReference type="ARBA" id="ARBA00006484"/>
    </source>
</evidence>
<dbReference type="InterPro" id="IPR036291">
    <property type="entry name" value="NAD(P)-bd_dom_sf"/>
</dbReference>
<dbReference type="PRINTS" id="PR00080">
    <property type="entry name" value="SDRFAMILY"/>
</dbReference>
<dbReference type="Gene3D" id="3.40.50.720">
    <property type="entry name" value="NAD(P)-binding Rossmann-like Domain"/>
    <property type="match status" value="1"/>
</dbReference>
<accession>A0ABR0J0X7</accession>
<evidence type="ECO:0000256" key="4">
    <source>
        <dbReference type="RuleBase" id="RU000363"/>
    </source>
</evidence>
<keyword evidence="2" id="KW-0521">NADP</keyword>
<dbReference type="EMBL" id="JAVRRF010000028">
    <property type="protein sequence ID" value="KAK5052870.1"/>
    <property type="molecule type" value="Genomic_DNA"/>
</dbReference>
<sequence length="282" mass="30359">MAQAKVALVTGGASGMGLATCKLLASKGWKLSILDMNAEAGTERAKEIGGIFCKADVTNYESLSLAFLRTWKEFGRLDFVFANAGILGKANWFAKHSEDENGLPPPPDLLASRVMYDGVLLTVYLGQCFLRKNPTPGGSIVVLASSGGIYPSPRNPLYSSSKAGVIGFVRSVAVGLSTENIHVSCVCPGSVATGLMTPQQFATMNQDMFTSPEKIAEIVVMLLKQEEEYRGAAVEVVAGEHFLRWRPDYCNENMAKCWASMGGSTPTHDGGLSHPKNPRRYD</sequence>
<evidence type="ECO:0000256" key="3">
    <source>
        <dbReference type="ARBA" id="ARBA00023002"/>
    </source>
</evidence>
<protein>
    <submittedName>
        <fullName evidence="5">Uncharacterized protein</fullName>
    </submittedName>
</protein>
<reference evidence="5 6" key="1">
    <citation type="submission" date="2023-08" db="EMBL/GenBank/DDBJ databases">
        <title>Black Yeasts Isolated from many extreme environments.</title>
        <authorList>
            <person name="Coleine C."/>
            <person name="Stajich J.E."/>
            <person name="Selbmann L."/>
        </authorList>
    </citation>
    <scope>NUCLEOTIDE SEQUENCE [LARGE SCALE GENOMIC DNA]</scope>
    <source>
        <strain evidence="5 6">CCFEE 6328</strain>
    </source>
</reference>
<organism evidence="5 6">
    <name type="scientific">Exophiala sideris</name>
    <dbReference type="NCBI Taxonomy" id="1016849"/>
    <lineage>
        <taxon>Eukaryota</taxon>
        <taxon>Fungi</taxon>
        <taxon>Dikarya</taxon>
        <taxon>Ascomycota</taxon>
        <taxon>Pezizomycotina</taxon>
        <taxon>Eurotiomycetes</taxon>
        <taxon>Chaetothyriomycetidae</taxon>
        <taxon>Chaetothyriales</taxon>
        <taxon>Herpotrichiellaceae</taxon>
        <taxon>Exophiala</taxon>
    </lineage>
</organism>
<keyword evidence="6" id="KW-1185">Reference proteome</keyword>
<proteinExistence type="inferred from homology"/>
<comment type="caution">
    <text evidence="5">The sequence shown here is derived from an EMBL/GenBank/DDBJ whole genome shotgun (WGS) entry which is preliminary data.</text>
</comment>
<dbReference type="PANTHER" id="PTHR44229:SF4">
    <property type="entry name" value="15-HYDROXYPROSTAGLANDIN DEHYDROGENASE [NAD(+)]"/>
    <property type="match status" value="1"/>
</dbReference>
<evidence type="ECO:0000313" key="5">
    <source>
        <dbReference type="EMBL" id="KAK5052870.1"/>
    </source>
</evidence>
<dbReference type="Proteomes" id="UP001345691">
    <property type="component" value="Unassembled WGS sequence"/>
</dbReference>
<comment type="similarity">
    <text evidence="1 4">Belongs to the short-chain dehydrogenases/reductases (SDR) family.</text>
</comment>